<protein>
    <submittedName>
        <fullName evidence="1">Uncharacterized protein</fullName>
    </submittedName>
</protein>
<dbReference type="AlphaFoldDB" id="A0A3R7G8T1"/>
<evidence type="ECO:0000313" key="2">
    <source>
        <dbReference type="Proteomes" id="UP000286415"/>
    </source>
</evidence>
<proteinExistence type="predicted"/>
<reference evidence="1 2" key="1">
    <citation type="journal article" date="2018" name="Biotechnol. Adv.">
        <title>Improved genomic resources and new bioinformatic workflow for the carcinogenic parasite Clonorchis sinensis: Biotechnological implications.</title>
        <authorList>
            <person name="Wang D."/>
            <person name="Korhonen P.K."/>
            <person name="Gasser R.B."/>
            <person name="Young N.D."/>
        </authorList>
    </citation>
    <scope>NUCLEOTIDE SEQUENCE [LARGE SCALE GENOMIC DNA]</scope>
    <source>
        <strain evidence="1">Cs-k2</strain>
    </source>
</reference>
<sequence length="111" mass="12536">MISGNHIHVGFQVTSLYINPNPAEDASKRPHHVSGGTTFEDIKLTETRGLMNPKKGKTVCGLLKNFQRPHEPCLHVPNALLTRLLKILRQPNKYTHLQTNLVLRETHLEPS</sequence>
<name>A0A3R7G8T1_CLOSI</name>
<dbReference type="InParanoid" id="A0A3R7G8T1"/>
<gene>
    <name evidence="1" type="ORF">CSKR_100630</name>
</gene>
<organism evidence="1 2">
    <name type="scientific">Clonorchis sinensis</name>
    <name type="common">Chinese liver fluke</name>
    <dbReference type="NCBI Taxonomy" id="79923"/>
    <lineage>
        <taxon>Eukaryota</taxon>
        <taxon>Metazoa</taxon>
        <taxon>Spiralia</taxon>
        <taxon>Lophotrochozoa</taxon>
        <taxon>Platyhelminthes</taxon>
        <taxon>Trematoda</taxon>
        <taxon>Digenea</taxon>
        <taxon>Opisthorchiida</taxon>
        <taxon>Opisthorchiata</taxon>
        <taxon>Opisthorchiidae</taxon>
        <taxon>Clonorchis</taxon>
    </lineage>
</organism>
<dbReference type="Proteomes" id="UP000286415">
    <property type="component" value="Unassembled WGS sequence"/>
</dbReference>
<reference evidence="1 2" key="2">
    <citation type="journal article" date="2021" name="Genomics">
        <title>High-quality reference genome for Clonorchis sinensis.</title>
        <authorList>
            <person name="Young N.D."/>
            <person name="Stroehlein A.J."/>
            <person name="Kinkar L."/>
            <person name="Wang T."/>
            <person name="Sohn W.M."/>
            <person name="Chang B.C.H."/>
            <person name="Kaur P."/>
            <person name="Weisz D."/>
            <person name="Dudchenko O."/>
            <person name="Aiden E.L."/>
            <person name="Korhonen P.K."/>
            <person name="Gasser R.B."/>
        </authorList>
    </citation>
    <scope>NUCLEOTIDE SEQUENCE [LARGE SCALE GENOMIC DNA]</scope>
    <source>
        <strain evidence="1">Cs-k2</strain>
    </source>
</reference>
<comment type="caution">
    <text evidence="1">The sequence shown here is derived from an EMBL/GenBank/DDBJ whole genome shotgun (WGS) entry which is preliminary data.</text>
</comment>
<evidence type="ECO:0000313" key="1">
    <source>
        <dbReference type="EMBL" id="KAG5449281.1"/>
    </source>
</evidence>
<accession>A0A3R7G8T1</accession>
<keyword evidence="2" id="KW-1185">Reference proteome</keyword>
<dbReference type="EMBL" id="NIRI02000042">
    <property type="protein sequence ID" value="KAG5449281.1"/>
    <property type="molecule type" value="Genomic_DNA"/>
</dbReference>